<dbReference type="RefSeq" id="WP_053926179.1">
    <property type="nucleotide sequence ID" value="NZ_LGKG01000153.1"/>
</dbReference>
<dbReference type="InterPro" id="IPR000086">
    <property type="entry name" value="NUDIX_hydrolase_dom"/>
</dbReference>
<dbReference type="PROSITE" id="PS51462">
    <property type="entry name" value="NUDIX"/>
    <property type="match status" value="1"/>
</dbReference>
<comment type="caution">
    <text evidence="4">The sequence shown here is derived from an EMBL/GenBank/DDBJ whole genome shotgun (WGS) entry which is preliminary data.</text>
</comment>
<organism evidence="4 5">
    <name type="scientific">Streptomyces chattanoogensis</name>
    <dbReference type="NCBI Taxonomy" id="66876"/>
    <lineage>
        <taxon>Bacteria</taxon>
        <taxon>Bacillati</taxon>
        <taxon>Actinomycetota</taxon>
        <taxon>Actinomycetes</taxon>
        <taxon>Kitasatosporales</taxon>
        <taxon>Streptomycetaceae</taxon>
        <taxon>Streptomyces</taxon>
    </lineage>
</organism>
<feature type="domain" description="Nudix hydrolase" evidence="3">
    <location>
        <begin position="12"/>
        <end position="142"/>
    </location>
</feature>
<dbReference type="PROSITE" id="PS00893">
    <property type="entry name" value="NUDIX_BOX"/>
    <property type="match status" value="1"/>
</dbReference>
<dbReference type="Proteomes" id="UP000037982">
    <property type="component" value="Unassembled WGS sequence"/>
</dbReference>
<gene>
    <name evidence="4" type="ORF">ADL29_26995</name>
</gene>
<evidence type="ECO:0000256" key="2">
    <source>
        <dbReference type="ARBA" id="ARBA00022801"/>
    </source>
</evidence>
<dbReference type="InterPro" id="IPR020084">
    <property type="entry name" value="NUDIX_hydrolase_CS"/>
</dbReference>
<evidence type="ECO:0000259" key="3">
    <source>
        <dbReference type="PROSITE" id="PS51462"/>
    </source>
</evidence>
<dbReference type="SUPFAM" id="SSF55811">
    <property type="entry name" value="Nudix"/>
    <property type="match status" value="1"/>
</dbReference>
<protein>
    <recommendedName>
        <fullName evidence="3">Nudix hydrolase domain-containing protein</fullName>
    </recommendedName>
</protein>
<reference evidence="5" key="1">
    <citation type="submission" date="2015-07" db="EMBL/GenBank/DDBJ databases">
        <authorList>
            <person name="Ju K.-S."/>
            <person name="Doroghazi J.R."/>
            <person name="Metcalf W.W."/>
        </authorList>
    </citation>
    <scope>NUCLEOTIDE SEQUENCE [LARGE SCALE GENOMIC DNA]</scope>
    <source>
        <strain evidence="5">NRRL ISP-5002</strain>
    </source>
</reference>
<name>A0A0N1JX17_9ACTN</name>
<dbReference type="PANTHER" id="PTHR43046:SF14">
    <property type="entry name" value="MUTT_NUDIX FAMILY PROTEIN"/>
    <property type="match status" value="1"/>
</dbReference>
<dbReference type="InterPro" id="IPR015797">
    <property type="entry name" value="NUDIX_hydrolase-like_dom_sf"/>
</dbReference>
<dbReference type="PATRIC" id="fig|66876.3.peg.5907"/>
<dbReference type="Pfam" id="PF00293">
    <property type="entry name" value="NUDIX"/>
    <property type="match status" value="1"/>
</dbReference>
<keyword evidence="2" id="KW-0378">Hydrolase</keyword>
<accession>A0A0N1JX17</accession>
<evidence type="ECO:0000313" key="4">
    <source>
        <dbReference type="EMBL" id="KPC60938.1"/>
    </source>
</evidence>
<dbReference type="Gene3D" id="3.90.79.10">
    <property type="entry name" value="Nucleoside Triphosphate Pyrophosphohydrolase"/>
    <property type="match status" value="1"/>
</dbReference>
<dbReference type="AlphaFoldDB" id="A0A0N1JX17"/>
<keyword evidence="5" id="KW-1185">Reference proteome</keyword>
<proteinExistence type="predicted"/>
<dbReference type="PANTHER" id="PTHR43046">
    <property type="entry name" value="GDP-MANNOSE MANNOSYL HYDROLASE"/>
    <property type="match status" value="1"/>
</dbReference>
<sequence length="144" mass="15662">MTGTAPSPQRTTPGTGTSALITNSQGEYLLHLRDNIEGICWPGYWAPIGGRPEPGEPLADAIARELKEETGLTIPLTAFTTVHQDNAEHLGKGTIAVYTGHWDGDAHALPLTEGVMLHWFPVSVLPRLRVPPWCREAIRIHQAA</sequence>
<evidence type="ECO:0000256" key="1">
    <source>
        <dbReference type="ARBA" id="ARBA00001946"/>
    </source>
</evidence>
<evidence type="ECO:0000313" key="5">
    <source>
        <dbReference type="Proteomes" id="UP000037982"/>
    </source>
</evidence>
<dbReference type="GO" id="GO:0016787">
    <property type="term" value="F:hydrolase activity"/>
    <property type="evidence" value="ECO:0007669"/>
    <property type="project" value="UniProtKB-KW"/>
</dbReference>
<dbReference type="EMBL" id="LGKG01000153">
    <property type="protein sequence ID" value="KPC60938.1"/>
    <property type="molecule type" value="Genomic_DNA"/>
</dbReference>
<comment type="cofactor">
    <cofactor evidence="1">
        <name>Mg(2+)</name>
        <dbReference type="ChEBI" id="CHEBI:18420"/>
    </cofactor>
</comment>